<evidence type="ECO:0000313" key="5">
    <source>
        <dbReference type="RefSeq" id="XP_034105726.1"/>
    </source>
</evidence>
<accession>A0A6P8WPR2</accession>
<protein>
    <submittedName>
        <fullName evidence="5">Pupal cuticle protein Edg-78E-like</fullName>
    </submittedName>
</protein>
<evidence type="ECO:0000256" key="2">
    <source>
        <dbReference type="PROSITE-ProRule" id="PRU00497"/>
    </source>
</evidence>
<dbReference type="GeneID" id="117568925"/>
<evidence type="ECO:0000256" key="1">
    <source>
        <dbReference type="ARBA" id="ARBA00022460"/>
    </source>
</evidence>
<reference evidence="5" key="1">
    <citation type="submission" date="2025-08" db="UniProtKB">
        <authorList>
            <consortium name="RefSeq"/>
        </authorList>
    </citation>
    <scope>IDENTIFICATION</scope>
    <source>
        <strain evidence="5">15112-1751.03</strain>
        <tissue evidence="5">Whole Adult</tissue>
    </source>
</reference>
<evidence type="ECO:0000256" key="3">
    <source>
        <dbReference type="SAM" id="SignalP"/>
    </source>
</evidence>
<evidence type="ECO:0000313" key="4">
    <source>
        <dbReference type="Proteomes" id="UP000515160"/>
    </source>
</evidence>
<sequence length="123" mass="13444">MCKISLIVAALCLVACCYAADESDAVVTKYTSQINEDGTYGYEYGTSNNIQGQESGVGGAYAQGSYSYIAPDGQPIQIEYTADQNGYQPKGDHLPTPPPIPDYILRALEYIETHPFPRIQLKK</sequence>
<name>A0A6P8WPR2_DROAB</name>
<dbReference type="InterPro" id="IPR050468">
    <property type="entry name" value="Cuticle_Struct_Prot"/>
</dbReference>
<dbReference type="InterPro" id="IPR000618">
    <property type="entry name" value="Insect_cuticle"/>
</dbReference>
<organism evidence="4 5">
    <name type="scientific">Drosophila albomicans</name>
    <name type="common">Fruit fly</name>
    <dbReference type="NCBI Taxonomy" id="7291"/>
    <lineage>
        <taxon>Eukaryota</taxon>
        <taxon>Metazoa</taxon>
        <taxon>Ecdysozoa</taxon>
        <taxon>Arthropoda</taxon>
        <taxon>Hexapoda</taxon>
        <taxon>Insecta</taxon>
        <taxon>Pterygota</taxon>
        <taxon>Neoptera</taxon>
        <taxon>Endopterygota</taxon>
        <taxon>Diptera</taxon>
        <taxon>Brachycera</taxon>
        <taxon>Muscomorpha</taxon>
        <taxon>Ephydroidea</taxon>
        <taxon>Drosophilidae</taxon>
        <taxon>Drosophila</taxon>
    </lineage>
</organism>
<dbReference type="PROSITE" id="PS51155">
    <property type="entry name" value="CHIT_BIND_RR_2"/>
    <property type="match status" value="1"/>
</dbReference>
<feature type="signal peptide" evidence="3">
    <location>
        <begin position="1"/>
        <end position="19"/>
    </location>
</feature>
<dbReference type="PROSITE" id="PS00233">
    <property type="entry name" value="CHIT_BIND_RR_1"/>
    <property type="match status" value="1"/>
</dbReference>
<dbReference type="OrthoDB" id="6379191at2759"/>
<dbReference type="PANTHER" id="PTHR10380:SF237">
    <property type="entry name" value="CUTICULAR PROTEIN 65AU, ISOFORM A-RELATED"/>
    <property type="match status" value="1"/>
</dbReference>
<dbReference type="PRINTS" id="PR00947">
    <property type="entry name" value="CUTICLE"/>
</dbReference>
<dbReference type="RefSeq" id="XP_034105726.1">
    <property type="nucleotide sequence ID" value="XM_034249835.2"/>
</dbReference>
<dbReference type="PANTHER" id="PTHR10380">
    <property type="entry name" value="CUTICLE PROTEIN"/>
    <property type="match status" value="1"/>
</dbReference>
<dbReference type="Proteomes" id="UP000515160">
    <property type="component" value="Chromosome 3"/>
</dbReference>
<keyword evidence="1 2" id="KW-0193">Cuticle</keyword>
<feature type="chain" id="PRO_5027813994" evidence="3">
    <location>
        <begin position="20"/>
        <end position="123"/>
    </location>
</feature>
<dbReference type="GO" id="GO:0062129">
    <property type="term" value="C:chitin-based extracellular matrix"/>
    <property type="evidence" value="ECO:0007669"/>
    <property type="project" value="TreeGrafter"/>
</dbReference>
<keyword evidence="3" id="KW-0732">Signal</keyword>
<dbReference type="AlphaFoldDB" id="A0A6P8WPR2"/>
<gene>
    <name evidence="5" type="primary">LOC117568925</name>
</gene>
<dbReference type="Pfam" id="PF00379">
    <property type="entry name" value="Chitin_bind_4"/>
    <property type="match status" value="1"/>
</dbReference>
<dbReference type="InterPro" id="IPR031311">
    <property type="entry name" value="CHIT_BIND_RR_consensus"/>
</dbReference>
<dbReference type="GO" id="GO:0008010">
    <property type="term" value="F:structural constituent of chitin-based larval cuticle"/>
    <property type="evidence" value="ECO:0007669"/>
    <property type="project" value="TreeGrafter"/>
</dbReference>
<keyword evidence="4" id="KW-1185">Reference proteome</keyword>
<proteinExistence type="predicted"/>